<dbReference type="EMBL" id="LS997633">
    <property type="protein sequence ID" value="SYZ69334.1"/>
    <property type="molecule type" value="Genomic_DNA"/>
</dbReference>
<accession>A0A3P3ZH19</accession>
<feature type="compositionally biased region" description="Low complexity" evidence="1">
    <location>
        <begin position="36"/>
        <end position="51"/>
    </location>
</feature>
<dbReference type="Proteomes" id="UP000319462">
    <property type="component" value="Chromosome 34"/>
</dbReference>
<dbReference type="SUPFAM" id="SSF47391">
    <property type="entry name" value="Dimerization-anchoring domain of cAMP-dependent PK regulatory subunit"/>
    <property type="match status" value="1"/>
</dbReference>
<dbReference type="Gene3D" id="1.20.890.10">
    <property type="entry name" value="cAMP-dependent protein kinase regulatory subunit, dimerization-anchoring domain"/>
    <property type="match status" value="1"/>
</dbReference>
<organism evidence="2 3">
    <name type="scientific">Leishmania braziliensis MHOM/BR/75/M2904</name>
    <dbReference type="NCBI Taxonomy" id="420245"/>
    <lineage>
        <taxon>Eukaryota</taxon>
        <taxon>Discoba</taxon>
        <taxon>Euglenozoa</taxon>
        <taxon>Kinetoplastea</taxon>
        <taxon>Metakinetoplastina</taxon>
        <taxon>Trypanosomatida</taxon>
        <taxon>Trypanosomatidae</taxon>
        <taxon>Leishmaniinae</taxon>
        <taxon>Leishmania</taxon>
        <taxon>Leishmania braziliensis species complex</taxon>
    </lineage>
</organism>
<reference evidence="2 3" key="1">
    <citation type="submission" date="2018-09" db="EMBL/GenBank/DDBJ databases">
        <authorList>
            <person name="Peiro R."/>
            <person name="Begona"/>
            <person name="Cbmso G."/>
            <person name="Lopez M."/>
            <person name="Gonzalez S."/>
        </authorList>
    </citation>
    <scope>NUCLEOTIDE SEQUENCE [LARGE SCALE GENOMIC DNA]</scope>
</reference>
<sequence length="311" mass="31561">MSFGPSVRSDRECTTAPITAEVGMNGAGVVGGVSAAVSSSSTVPAGAAGPSCGSPHRSPRTTVQRMDISGGDRNGSTAADRGYSASASATPTAADVPKGATHRSPTPPPPSNPPWIHAPVLRGASEGKTSSVKLPVLTRTTPARASSILHDVGASATTSASSSSSTVVLPSVKSRHASISGAELSGDEGGSANRSSSRWTNVGRPNGTLSPIGARAAAAQLPSLSTTASGQCPSIGAEVAAAAGASGWFRVDASNLTSGSPSQEQRESYFRKNNIPSLFNELSEDLLDAQPKDPVSFMKEWLQRRREAIAQ</sequence>
<name>A0A3P3ZH19_LEIBR</name>
<evidence type="ECO:0000313" key="2">
    <source>
        <dbReference type="EMBL" id="SYZ69334.1"/>
    </source>
</evidence>
<feature type="region of interest" description="Disordered" evidence="1">
    <location>
        <begin position="154"/>
        <end position="211"/>
    </location>
</feature>
<proteinExistence type="predicted"/>
<feature type="compositionally biased region" description="Low complexity" evidence="1">
    <location>
        <begin position="84"/>
        <end position="94"/>
    </location>
</feature>
<gene>
    <name evidence="2" type="ORF">LBRM2904_34.0390</name>
</gene>
<feature type="compositionally biased region" description="Low complexity" evidence="1">
    <location>
        <begin position="154"/>
        <end position="166"/>
    </location>
</feature>
<feature type="region of interest" description="Disordered" evidence="1">
    <location>
        <begin position="36"/>
        <end position="138"/>
    </location>
</feature>
<dbReference type="AlphaFoldDB" id="A0A3P3ZH19"/>
<evidence type="ECO:0000313" key="3">
    <source>
        <dbReference type="Proteomes" id="UP000319462"/>
    </source>
</evidence>
<dbReference type="CDD" id="cd22961">
    <property type="entry name" value="DD_TEX55-like"/>
    <property type="match status" value="1"/>
</dbReference>
<protein>
    <submittedName>
        <fullName evidence="2">Hypothetical_protein</fullName>
    </submittedName>
</protein>
<feature type="compositionally biased region" description="Polar residues" evidence="1">
    <location>
        <begin position="127"/>
        <end position="138"/>
    </location>
</feature>
<evidence type="ECO:0000256" key="1">
    <source>
        <dbReference type="SAM" id="MobiDB-lite"/>
    </source>
</evidence>